<name>A0A344UAM0_9ACTN</name>
<accession>A0A344UAM0</accession>
<proteinExistence type="predicted"/>
<dbReference type="EMBL" id="CP030863">
    <property type="protein sequence ID" value="AXE27941.1"/>
    <property type="molecule type" value="Genomic_DNA"/>
</dbReference>
<protein>
    <submittedName>
        <fullName evidence="1">Uncharacterized protein</fullName>
    </submittedName>
</protein>
<dbReference type="AlphaFoldDB" id="A0A344UAM0"/>
<geneLocation type="plasmid" evidence="1 2">
    <name>unnamed1</name>
</geneLocation>
<keyword evidence="1" id="KW-0614">Plasmid</keyword>
<dbReference type="RefSeq" id="WP_114059105.1">
    <property type="nucleotide sequence ID" value="NZ_CP030863.1"/>
</dbReference>
<sequence length="155" mass="17481">MTHFTPTRPVARAIAAAERATVEDQRWYKRNPGERLRIRVAGRGEFDQWLKDQQAWPLEPGSRLIVVVDLIQPGRRTRAPYCVMSQGAPVQGDLPQAESEWLREQWLKDIAALEAKAPYDNTAVAAFAQCHGQDRRLSFFLSRGNVISLDIDPGA</sequence>
<evidence type="ECO:0000313" key="2">
    <source>
        <dbReference type="Proteomes" id="UP000252004"/>
    </source>
</evidence>
<dbReference type="Proteomes" id="UP000252004">
    <property type="component" value="Plasmid unnamed1"/>
</dbReference>
<dbReference type="KEGG" id="sgz:C0216_31075"/>
<gene>
    <name evidence="1" type="ORF">C0216_31075</name>
</gene>
<keyword evidence="2" id="KW-1185">Reference proteome</keyword>
<reference evidence="1 2" key="1">
    <citation type="submission" date="2018-01" db="EMBL/GenBank/DDBJ databases">
        <title>Draft genome Sequence of streptomyces globosus LZH-48.</title>
        <authorList>
            <person name="Ran K."/>
            <person name="Li Z."/>
            <person name="Wei S."/>
            <person name="Dong R."/>
        </authorList>
    </citation>
    <scope>NUCLEOTIDE SEQUENCE [LARGE SCALE GENOMIC DNA]</scope>
    <source>
        <strain evidence="1 2">LZH-48</strain>
        <plasmid evidence="1 2">unnamed1</plasmid>
    </source>
</reference>
<evidence type="ECO:0000313" key="1">
    <source>
        <dbReference type="EMBL" id="AXE27941.1"/>
    </source>
</evidence>
<organism evidence="1 2">
    <name type="scientific">Streptomyces globosus</name>
    <dbReference type="NCBI Taxonomy" id="68209"/>
    <lineage>
        <taxon>Bacteria</taxon>
        <taxon>Bacillati</taxon>
        <taxon>Actinomycetota</taxon>
        <taxon>Actinomycetes</taxon>
        <taxon>Kitasatosporales</taxon>
        <taxon>Streptomycetaceae</taxon>
        <taxon>Streptomyces</taxon>
    </lineage>
</organism>